<keyword evidence="2" id="KW-0645">Protease</keyword>
<evidence type="ECO:0000313" key="3">
    <source>
        <dbReference type="Proteomes" id="UP001174465"/>
    </source>
</evidence>
<dbReference type="AlphaFoldDB" id="A0AAW7VKK8"/>
<keyword evidence="1" id="KW-0175">Coiled coil</keyword>
<feature type="non-terminal residue" evidence="2">
    <location>
        <position position="1"/>
    </location>
</feature>
<reference evidence="2" key="1">
    <citation type="submission" date="2023-07" db="EMBL/GenBank/DDBJ databases">
        <title>High risk of intestinal colonization with ESBL-producing Escherichia coli among soldiers of military contingents in specific geographic regions.</title>
        <authorList>
            <person name="Literacka E."/>
        </authorList>
    </citation>
    <scope>NUCLEOTIDE SEQUENCE</scope>
    <source>
        <strain evidence="2">33</strain>
    </source>
</reference>
<protein>
    <submittedName>
        <fullName evidence="2">Phage protease</fullName>
    </submittedName>
</protein>
<evidence type="ECO:0000313" key="2">
    <source>
        <dbReference type="EMBL" id="MDO2733368.1"/>
    </source>
</evidence>
<organism evidence="2 3">
    <name type="scientific">Escherichia coli</name>
    <dbReference type="NCBI Taxonomy" id="562"/>
    <lineage>
        <taxon>Bacteria</taxon>
        <taxon>Pseudomonadati</taxon>
        <taxon>Pseudomonadota</taxon>
        <taxon>Gammaproteobacteria</taxon>
        <taxon>Enterobacterales</taxon>
        <taxon>Enterobacteriaceae</taxon>
        <taxon>Escherichia</taxon>
    </lineage>
</organism>
<feature type="coiled-coil region" evidence="1">
    <location>
        <begin position="111"/>
        <end position="138"/>
    </location>
</feature>
<dbReference type="RefSeq" id="WP_214669362.1">
    <property type="nucleotide sequence ID" value="NZ_CADIIT010000151.1"/>
</dbReference>
<sequence>RVVWSESARWMLSERRYRYYSPAFFFDADGAVTRLSSVGLTNKPNLDFPALNTEKNPMTVPVQITGLLGLAESATVDDTVAAIKQLQENEQVALNRAQTPDLTKFVPVETHNLALNRAETAEQRLQQLEAKEAEALVDAAIEAGKVAPANRDMFLATCRTEEGRKQFAEYTR</sequence>
<dbReference type="InterPro" id="IPR012106">
    <property type="entry name" value="Phage_Mu_Gp1"/>
</dbReference>
<name>A0AAW7VKK8_ECOLX</name>
<gene>
    <name evidence="2" type="ORF">Q2V64_27630</name>
</gene>
<accession>A0AAW7VKK8</accession>
<proteinExistence type="predicted"/>
<dbReference type="Proteomes" id="UP001174465">
    <property type="component" value="Unassembled WGS sequence"/>
</dbReference>
<dbReference type="Pfam" id="PF10123">
    <property type="entry name" value="Mu-like_Pro"/>
    <property type="match status" value="1"/>
</dbReference>
<keyword evidence="2" id="KW-0378">Hydrolase</keyword>
<evidence type="ECO:0000256" key="1">
    <source>
        <dbReference type="SAM" id="Coils"/>
    </source>
</evidence>
<feature type="non-terminal residue" evidence="2">
    <location>
        <position position="172"/>
    </location>
</feature>
<dbReference type="EMBL" id="JAUKZB010000117">
    <property type="protein sequence ID" value="MDO2733368.1"/>
    <property type="molecule type" value="Genomic_DNA"/>
</dbReference>
<dbReference type="GO" id="GO:0006508">
    <property type="term" value="P:proteolysis"/>
    <property type="evidence" value="ECO:0007669"/>
    <property type="project" value="UniProtKB-KW"/>
</dbReference>
<comment type="caution">
    <text evidence="2">The sequence shown here is derived from an EMBL/GenBank/DDBJ whole genome shotgun (WGS) entry which is preliminary data.</text>
</comment>
<dbReference type="GO" id="GO:0008233">
    <property type="term" value="F:peptidase activity"/>
    <property type="evidence" value="ECO:0007669"/>
    <property type="project" value="UniProtKB-KW"/>
</dbReference>